<dbReference type="GeneID" id="63774330"/>
<comment type="caution">
    <text evidence="1">The sequence shown here is derived from an EMBL/GenBank/DDBJ whole genome shotgun (WGS) entry which is preliminary data.</text>
</comment>
<sequence length="200" mass="22832">MVSLDTLDSLYCVMSINKMTFQQYIQVPGVVVYLLKYLISDQGSDSPHQANLAQIAIFNVMGVTASPVGPYYYSHLAKPRLRPVLCSWKLKSTFFSVSVDLPSPSAKKYYDKLDNILIQYTALALHPGYGWSWFEETWADQNTWINKAKAMPLRRLLRSPGFTKVTTEATAMSILLRGYRGSYSQLGQHVPRGRRRRGWR</sequence>
<keyword evidence="2" id="KW-1185">Reference proteome</keyword>
<dbReference type="EMBL" id="MCFJ01000004">
    <property type="protein sequence ID" value="ORY66966.1"/>
    <property type="molecule type" value="Genomic_DNA"/>
</dbReference>
<dbReference type="AlphaFoldDB" id="A0A1Y2E6R1"/>
<proteinExistence type="predicted"/>
<protein>
    <submittedName>
        <fullName evidence="1">Uncharacterized protein</fullName>
    </submittedName>
</protein>
<gene>
    <name evidence="1" type="ORF">BCR38DRAFT_406989</name>
</gene>
<dbReference type="OrthoDB" id="5088237at2759"/>
<dbReference type="RefSeq" id="XP_040717590.1">
    <property type="nucleotide sequence ID" value="XM_040858118.1"/>
</dbReference>
<organism evidence="1 2">
    <name type="scientific">Pseudomassariella vexata</name>
    <dbReference type="NCBI Taxonomy" id="1141098"/>
    <lineage>
        <taxon>Eukaryota</taxon>
        <taxon>Fungi</taxon>
        <taxon>Dikarya</taxon>
        <taxon>Ascomycota</taxon>
        <taxon>Pezizomycotina</taxon>
        <taxon>Sordariomycetes</taxon>
        <taxon>Xylariomycetidae</taxon>
        <taxon>Amphisphaeriales</taxon>
        <taxon>Pseudomassariaceae</taxon>
        <taxon>Pseudomassariella</taxon>
    </lineage>
</organism>
<dbReference type="Proteomes" id="UP000193689">
    <property type="component" value="Unassembled WGS sequence"/>
</dbReference>
<evidence type="ECO:0000313" key="2">
    <source>
        <dbReference type="Proteomes" id="UP000193689"/>
    </source>
</evidence>
<dbReference type="InParanoid" id="A0A1Y2E6R1"/>
<evidence type="ECO:0000313" key="1">
    <source>
        <dbReference type="EMBL" id="ORY66966.1"/>
    </source>
</evidence>
<accession>A0A1Y2E6R1</accession>
<name>A0A1Y2E6R1_9PEZI</name>
<reference evidence="1 2" key="1">
    <citation type="submission" date="2016-07" db="EMBL/GenBank/DDBJ databases">
        <title>Pervasive Adenine N6-methylation of Active Genes in Fungi.</title>
        <authorList>
            <consortium name="DOE Joint Genome Institute"/>
            <person name="Mondo S.J."/>
            <person name="Dannebaum R.O."/>
            <person name="Kuo R.C."/>
            <person name="Labutti K."/>
            <person name="Haridas S."/>
            <person name="Kuo A."/>
            <person name="Salamov A."/>
            <person name="Ahrendt S.R."/>
            <person name="Lipzen A."/>
            <person name="Sullivan W."/>
            <person name="Andreopoulos W.B."/>
            <person name="Clum A."/>
            <person name="Lindquist E."/>
            <person name="Daum C."/>
            <person name="Ramamoorthy G.K."/>
            <person name="Gryganskyi A."/>
            <person name="Culley D."/>
            <person name="Magnuson J.K."/>
            <person name="James T.Y."/>
            <person name="O'Malley M.A."/>
            <person name="Stajich J.E."/>
            <person name="Spatafora J.W."/>
            <person name="Visel A."/>
            <person name="Grigoriev I.V."/>
        </authorList>
    </citation>
    <scope>NUCLEOTIDE SEQUENCE [LARGE SCALE GENOMIC DNA]</scope>
    <source>
        <strain evidence="1 2">CBS 129021</strain>
    </source>
</reference>